<gene>
    <name evidence="1" type="ORF">M9H77_34089</name>
</gene>
<protein>
    <submittedName>
        <fullName evidence="1">Uncharacterized protein</fullName>
    </submittedName>
</protein>
<sequence>MGRQPCCDKVGLKKGPWTAEEDKKLISFILTNGQCCWRAVPKLAGLLRCGKSCRLRWTNYLRPDLKRGLLSEYEEKMVIDLHAQLGNRWSKIASHLPGRTDNEIKNHWNTHIKKKLKKMGIDPVTHKPLNDGSPPPREQAEPPKNHQEPPPHSNSTTNSSHEMDQNSITTDDQDIALSPFIDSNNNINIMDDEEVNNGFCIDEVPLIQPHEILVPPETTTSSASSSLISPTTSSSSSSSSCSNYSYDSRNLVNNEELMPTTFDWQNDFMMTTNINMGNIWEDIDDDFITNLDYLINNDGNLDFHHRNNIVDVEDSWKF</sequence>
<organism evidence="1 2">
    <name type="scientific">Catharanthus roseus</name>
    <name type="common">Madagascar periwinkle</name>
    <name type="synonym">Vinca rosea</name>
    <dbReference type="NCBI Taxonomy" id="4058"/>
    <lineage>
        <taxon>Eukaryota</taxon>
        <taxon>Viridiplantae</taxon>
        <taxon>Streptophyta</taxon>
        <taxon>Embryophyta</taxon>
        <taxon>Tracheophyta</taxon>
        <taxon>Spermatophyta</taxon>
        <taxon>Magnoliopsida</taxon>
        <taxon>eudicotyledons</taxon>
        <taxon>Gunneridae</taxon>
        <taxon>Pentapetalae</taxon>
        <taxon>asterids</taxon>
        <taxon>lamiids</taxon>
        <taxon>Gentianales</taxon>
        <taxon>Apocynaceae</taxon>
        <taxon>Rauvolfioideae</taxon>
        <taxon>Vinceae</taxon>
        <taxon>Catharanthinae</taxon>
        <taxon>Catharanthus</taxon>
    </lineage>
</organism>
<keyword evidence="2" id="KW-1185">Reference proteome</keyword>
<reference evidence="2" key="1">
    <citation type="journal article" date="2023" name="Nat. Plants">
        <title>Single-cell RNA sequencing provides a high-resolution roadmap for understanding the multicellular compartmentation of specialized metabolism.</title>
        <authorList>
            <person name="Sun S."/>
            <person name="Shen X."/>
            <person name="Li Y."/>
            <person name="Li Y."/>
            <person name="Wang S."/>
            <person name="Li R."/>
            <person name="Zhang H."/>
            <person name="Shen G."/>
            <person name="Guo B."/>
            <person name="Wei J."/>
            <person name="Xu J."/>
            <person name="St-Pierre B."/>
            <person name="Chen S."/>
            <person name="Sun C."/>
        </authorList>
    </citation>
    <scope>NUCLEOTIDE SEQUENCE [LARGE SCALE GENOMIC DNA]</scope>
</reference>
<proteinExistence type="predicted"/>
<dbReference type="EMBL" id="CM044708">
    <property type="protein sequence ID" value="KAI5648084.1"/>
    <property type="molecule type" value="Genomic_DNA"/>
</dbReference>
<dbReference type="Proteomes" id="UP001060085">
    <property type="component" value="Linkage Group LG08"/>
</dbReference>
<name>A0ACB9ZL23_CATRO</name>
<evidence type="ECO:0000313" key="2">
    <source>
        <dbReference type="Proteomes" id="UP001060085"/>
    </source>
</evidence>
<accession>A0ACB9ZL23</accession>
<evidence type="ECO:0000313" key="1">
    <source>
        <dbReference type="EMBL" id="KAI5648084.1"/>
    </source>
</evidence>
<comment type="caution">
    <text evidence="1">The sequence shown here is derived from an EMBL/GenBank/DDBJ whole genome shotgun (WGS) entry which is preliminary data.</text>
</comment>